<dbReference type="AlphaFoldDB" id="A0A095SHJ3"/>
<dbReference type="Proteomes" id="UP000029444">
    <property type="component" value="Unassembled WGS sequence"/>
</dbReference>
<evidence type="ECO:0000256" key="1">
    <source>
        <dbReference type="ARBA" id="ARBA00022679"/>
    </source>
</evidence>
<evidence type="ECO:0000313" key="5">
    <source>
        <dbReference type="Proteomes" id="UP000029444"/>
    </source>
</evidence>
<dbReference type="PANTHER" id="PTHR43464:SF95">
    <property type="entry name" value="TRNA U34 CARBOXYMETHYLTRANSFERASE"/>
    <property type="match status" value="1"/>
</dbReference>
<dbReference type="EMBL" id="ARXV01000013">
    <property type="protein sequence ID" value="KGD63824.1"/>
    <property type="molecule type" value="Genomic_DNA"/>
</dbReference>
<evidence type="ECO:0000313" key="4">
    <source>
        <dbReference type="EMBL" id="KGD63824.1"/>
    </source>
</evidence>
<comment type="subunit">
    <text evidence="3">Homotetramer.</text>
</comment>
<dbReference type="GO" id="GO:0008168">
    <property type="term" value="F:methyltransferase activity"/>
    <property type="evidence" value="ECO:0007669"/>
    <property type="project" value="UniProtKB-KW"/>
</dbReference>
<keyword evidence="2 3" id="KW-0819">tRNA processing</keyword>
<feature type="binding site" evidence="3">
    <location>
        <position position="90"/>
    </location>
    <ligand>
        <name>carboxy-S-adenosyl-L-methionine</name>
        <dbReference type="ChEBI" id="CHEBI:134278"/>
    </ligand>
</feature>
<proteinExistence type="inferred from homology"/>
<accession>A0A095SHJ3</accession>
<dbReference type="HAMAP" id="MF_01590">
    <property type="entry name" value="tRNA_carboxymethyltr_CmoB"/>
    <property type="match status" value="1"/>
</dbReference>
<protein>
    <recommendedName>
        <fullName evidence="3">tRNA U34 carboxymethyltransferase</fullName>
        <ecNumber evidence="3">2.5.1.-</ecNumber>
    </recommendedName>
</protein>
<comment type="similarity">
    <text evidence="3">Belongs to the class I-like SAM-binding methyltransferase superfamily. CmoB family.</text>
</comment>
<dbReference type="STRING" id="1177154.Y5S_02814"/>
<name>A0A095SHJ3_9GAMM</name>
<dbReference type="InterPro" id="IPR010017">
    <property type="entry name" value="CmoB"/>
</dbReference>
<reference evidence="4 5" key="1">
    <citation type="submission" date="2012-09" db="EMBL/GenBank/DDBJ databases">
        <title>Genome Sequence of alkane-degrading Bacterium Alcanivorax sp. 19-m-6.</title>
        <authorList>
            <person name="Lai Q."/>
            <person name="Shao Z."/>
        </authorList>
    </citation>
    <scope>NUCLEOTIDE SEQUENCE [LARGE SCALE GENOMIC DNA]</scope>
    <source>
        <strain evidence="4 5">19-m-6</strain>
    </source>
</reference>
<evidence type="ECO:0000256" key="2">
    <source>
        <dbReference type="ARBA" id="ARBA00022694"/>
    </source>
</evidence>
<dbReference type="GO" id="GO:0002098">
    <property type="term" value="P:tRNA wobble uridine modification"/>
    <property type="evidence" value="ECO:0007669"/>
    <property type="project" value="InterPro"/>
</dbReference>
<feature type="binding site" evidence="3">
    <location>
        <position position="199"/>
    </location>
    <ligand>
        <name>carboxy-S-adenosyl-L-methionine</name>
        <dbReference type="ChEBI" id="CHEBI:134278"/>
    </ligand>
</feature>
<dbReference type="GO" id="GO:0016765">
    <property type="term" value="F:transferase activity, transferring alkyl or aryl (other than methyl) groups"/>
    <property type="evidence" value="ECO:0007669"/>
    <property type="project" value="UniProtKB-UniRule"/>
</dbReference>
<feature type="binding site" evidence="3">
    <location>
        <position position="109"/>
    </location>
    <ligand>
        <name>carboxy-S-adenosyl-L-methionine</name>
        <dbReference type="ChEBI" id="CHEBI:134278"/>
    </ligand>
</feature>
<evidence type="ECO:0000256" key="3">
    <source>
        <dbReference type="HAMAP-Rule" id="MF_01590"/>
    </source>
</evidence>
<dbReference type="NCBIfam" id="NF011650">
    <property type="entry name" value="PRK15068.1"/>
    <property type="match status" value="1"/>
</dbReference>
<dbReference type="Gene3D" id="3.40.50.150">
    <property type="entry name" value="Vaccinia Virus protein VP39"/>
    <property type="match status" value="1"/>
</dbReference>
<dbReference type="RefSeq" id="WP_035233896.1">
    <property type="nucleotide sequence ID" value="NZ_ARXV01000013.1"/>
</dbReference>
<dbReference type="Pfam" id="PF08003">
    <property type="entry name" value="Methyltransf_9"/>
    <property type="match status" value="1"/>
</dbReference>
<keyword evidence="5" id="KW-1185">Reference proteome</keyword>
<sequence length="322" mass="36151">MLEQYILQCETALATNFADASRQTLMALTRERLIDRPHGDLSRWMAALEALPAGPASCDLGADALRIGEPGQQDLQAVRAALEGLIPWRKGPFDFFGVQVDTEWRSDWKWQRVAPHLSPLAGRRVLDVGCGSGYHCWRIAAEGASQVVGIDPTILFLIQFLAVKRFAQQVPAWFLPVRMEEMPAEQQNFDTVLSMGVLYHRRSPLDHILELKGALASGGELVLETLVVEGDAQTVLMPEDRYAVMRNVFFLPSVAMLTIWLQRCGFVDVRCVDESTTTMEEQRATDWMRFQSLPDFLDPDNPALTREGYPAPRRAVLVARKP</sequence>
<dbReference type="eggNOG" id="COG2227">
    <property type="taxonomic scope" value="Bacteria"/>
</dbReference>
<gene>
    <name evidence="3" type="primary">cmoB</name>
    <name evidence="4" type="ORF">Y5S_02814</name>
</gene>
<dbReference type="InterPro" id="IPR029063">
    <property type="entry name" value="SAM-dependent_MTases_sf"/>
</dbReference>
<dbReference type="OrthoDB" id="9773188at2"/>
<keyword evidence="4" id="KW-0489">Methyltransferase</keyword>
<feature type="binding site" evidence="3">
    <location>
        <position position="314"/>
    </location>
    <ligand>
        <name>carboxy-S-adenosyl-L-methionine</name>
        <dbReference type="ChEBI" id="CHEBI:134278"/>
    </ligand>
</feature>
<dbReference type="GO" id="GO:0032259">
    <property type="term" value="P:methylation"/>
    <property type="evidence" value="ECO:0007669"/>
    <property type="project" value="UniProtKB-KW"/>
</dbReference>
<organism evidence="4 5">
    <name type="scientific">Alcanivorax nanhaiticus</name>
    <dbReference type="NCBI Taxonomy" id="1177154"/>
    <lineage>
        <taxon>Bacteria</taxon>
        <taxon>Pseudomonadati</taxon>
        <taxon>Pseudomonadota</taxon>
        <taxon>Gammaproteobacteria</taxon>
        <taxon>Oceanospirillales</taxon>
        <taxon>Alcanivoracaceae</taxon>
        <taxon>Alcanivorax</taxon>
    </lineage>
</organism>
<dbReference type="SUPFAM" id="SSF53335">
    <property type="entry name" value="S-adenosyl-L-methionine-dependent methyltransferases"/>
    <property type="match status" value="1"/>
</dbReference>
<dbReference type="InterPro" id="IPR027555">
    <property type="entry name" value="Mo5U34_MeTrfas-like"/>
</dbReference>
<feature type="binding site" evidence="3">
    <location>
        <position position="129"/>
    </location>
    <ligand>
        <name>carboxy-S-adenosyl-L-methionine</name>
        <dbReference type="ChEBI" id="CHEBI:134278"/>
    </ligand>
</feature>
<dbReference type="PATRIC" id="fig|1177154.3.peg.2851"/>
<feature type="binding site" evidence="3">
    <location>
        <begin position="179"/>
        <end position="180"/>
    </location>
    <ligand>
        <name>carboxy-S-adenosyl-L-methionine</name>
        <dbReference type="ChEBI" id="CHEBI:134278"/>
    </ligand>
</feature>
<feature type="binding site" evidence="3">
    <location>
        <begin position="151"/>
        <end position="153"/>
    </location>
    <ligand>
        <name>carboxy-S-adenosyl-L-methionine</name>
        <dbReference type="ChEBI" id="CHEBI:134278"/>
    </ligand>
</feature>
<comment type="caution">
    <text evidence="4">The sequence shown here is derived from an EMBL/GenBank/DDBJ whole genome shotgun (WGS) entry which is preliminary data.</text>
</comment>
<dbReference type="NCBIfam" id="TIGR00452">
    <property type="entry name" value="tRNA 5-methoxyuridine(34)/uridine 5-oxyacetic acid(34) synthase CmoB"/>
    <property type="match status" value="1"/>
</dbReference>
<feature type="binding site" evidence="3">
    <location>
        <position position="104"/>
    </location>
    <ligand>
        <name>carboxy-S-adenosyl-L-methionine</name>
        <dbReference type="ChEBI" id="CHEBI:134278"/>
    </ligand>
</feature>
<comment type="catalytic activity">
    <reaction evidence="3">
        <text>carboxy-S-adenosyl-L-methionine + 5-hydroxyuridine(34) in tRNA = 5-carboxymethoxyuridine(34) in tRNA + S-adenosyl-L-homocysteine + H(+)</text>
        <dbReference type="Rhea" id="RHEA:52848"/>
        <dbReference type="Rhea" id="RHEA-COMP:13381"/>
        <dbReference type="Rhea" id="RHEA-COMP:13383"/>
        <dbReference type="ChEBI" id="CHEBI:15378"/>
        <dbReference type="ChEBI" id="CHEBI:57856"/>
        <dbReference type="ChEBI" id="CHEBI:134278"/>
        <dbReference type="ChEBI" id="CHEBI:136877"/>
        <dbReference type="ChEBI" id="CHEBI:136879"/>
    </reaction>
</comment>
<dbReference type="PANTHER" id="PTHR43464">
    <property type="entry name" value="METHYLTRANSFERASE"/>
    <property type="match status" value="1"/>
</dbReference>
<comment type="function">
    <text evidence="3">Catalyzes carboxymethyl transfer from carboxy-S-adenosyl-L-methionine (Cx-SAM) to 5-hydroxyuridine (ho5U) to form 5-carboxymethoxyuridine (cmo5U) at position 34 in tRNAs.</text>
</comment>
<feature type="binding site" evidence="3">
    <location>
        <position position="195"/>
    </location>
    <ligand>
        <name>carboxy-S-adenosyl-L-methionine</name>
        <dbReference type="ChEBI" id="CHEBI:134278"/>
    </ligand>
</feature>
<dbReference type="EC" id="2.5.1.-" evidence="3"/>
<keyword evidence="1 3" id="KW-0808">Transferase</keyword>
<dbReference type="CDD" id="cd02440">
    <property type="entry name" value="AdoMet_MTases"/>
    <property type="match status" value="1"/>
</dbReference>